<dbReference type="Proteomes" id="UP001485226">
    <property type="component" value="Unassembled WGS sequence"/>
</dbReference>
<sequence>MDSSKYNPYVLVSFEKQNDQNYILGISPSNYDEDFYYEIHIKTKYKIQY</sequence>
<accession>A0ABU9ITQ3</accession>
<comment type="caution">
    <text evidence="1">The sequence shown here is derived from an EMBL/GenBank/DDBJ whole genome shotgun (WGS) entry which is preliminary data.</text>
</comment>
<name>A0ABU9ITQ3_9FLAO</name>
<evidence type="ECO:0000313" key="2">
    <source>
        <dbReference type="Proteomes" id="UP001485226"/>
    </source>
</evidence>
<dbReference type="EMBL" id="JBBYHS010000024">
    <property type="protein sequence ID" value="MEL1255841.1"/>
    <property type="molecule type" value="Genomic_DNA"/>
</dbReference>
<gene>
    <name evidence="1" type="ORF">AAEO57_18755</name>
</gene>
<dbReference type="RefSeq" id="WP_341694569.1">
    <property type="nucleotide sequence ID" value="NZ_JBBYHS010000024.1"/>
</dbReference>
<reference evidence="1 2" key="1">
    <citation type="submission" date="2024-04" db="EMBL/GenBank/DDBJ databases">
        <title>Flavobacterium sp. DGU38 16S ribosomal RNA gene Genome sequencing and assembly.</title>
        <authorList>
            <person name="Park S."/>
        </authorList>
    </citation>
    <scope>NUCLEOTIDE SEQUENCE [LARGE SCALE GENOMIC DNA]</scope>
    <source>
        <strain evidence="1 2">DGU38</strain>
    </source>
</reference>
<proteinExistence type="predicted"/>
<organism evidence="1 2">
    <name type="scientific">Flavobacterium calami</name>
    <dbReference type="NCBI Taxonomy" id="3139144"/>
    <lineage>
        <taxon>Bacteria</taxon>
        <taxon>Pseudomonadati</taxon>
        <taxon>Bacteroidota</taxon>
        <taxon>Flavobacteriia</taxon>
        <taxon>Flavobacteriales</taxon>
        <taxon>Flavobacteriaceae</taxon>
        <taxon>Flavobacterium</taxon>
    </lineage>
</organism>
<evidence type="ECO:0000313" key="1">
    <source>
        <dbReference type="EMBL" id="MEL1255841.1"/>
    </source>
</evidence>
<keyword evidence="2" id="KW-1185">Reference proteome</keyword>
<protein>
    <submittedName>
        <fullName evidence="1">Uncharacterized protein</fullName>
    </submittedName>
</protein>